<protein>
    <submittedName>
        <fullName evidence="2">Uncharacterized protein</fullName>
    </submittedName>
</protein>
<gene>
    <name evidence="2" type="ORF">MICPUN_58893</name>
</gene>
<evidence type="ECO:0000313" key="2">
    <source>
        <dbReference type="EMBL" id="ACO63922.1"/>
    </source>
</evidence>
<dbReference type="AlphaFoldDB" id="C1E757"/>
<dbReference type="EMBL" id="CP001326">
    <property type="protein sequence ID" value="ACO63922.1"/>
    <property type="molecule type" value="Genomic_DNA"/>
</dbReference>
<organism evidence="2 3">
    <name type="scientific">Micromonas commoda (strain RCC299 / NOUM17 / CCMP2709)</name>
    <name type="common">Picoplanktonic green alga</name>
    <dbReference type="NCBI Taxonomy" id="296587"/>
    <lineage>
        <taxon>Eukaryota</taxon>
        <taxon>Viridiplantae</taxon>
        <taxon>Chlorophyta</taxon>
        <taxon>Mamiellophyceae</taxon>
        <taxon>Mamiellales</taxon>
        <taxon>Mamiellaceae</taxon>
        <taxon>Micromonas</taxon>
    </lineage>
</organism>
<dbReference type="KEGG" id="mis:MICPUN_58893"/>
<dbReference type="RefSeq" id="XP_002502664.1">
    <property type="nucleotide sequence ID" value="XM_002502618.1"/>
</dbReference>
<dbReference type="InParanoid" id="C1E757"/>
<evidence type="ECO:0000256" key="1">
    <source>
        <dbReference type="SAM" id="MobiDB-lite"/>
    </source>
</evidence>
<sequence>MRPEPRENPPKSVTLENLKWDHDSTFGDSARAPRGSLSAASQADRAWGPKSFASAPSHISSPPSIARKPSPTRRATDRAYPTPPPVRPKKESHPRRRRNLDLTSRTQWRTERGRARGSVI</sequence>
<evidence type="ECO:0000313" key="3">
    <source>
        <dbReference type="Proteomes" id="UP000002009"/>
    </source>
</evidence>
<proteinExistence type="predicted"/>
<reference evidence="2 3" key="1">
    <citation type="journal article" date="2009" name="Science">
        <title>Green evolution and dynamic adaptations revealed by genomes of the marine picoeukaryotes Micromonas.</title>
        <authorList>
            <person name="Worden A.Z."/>
            <person name="Lee J.H."/>
            <person name="Mock T."/>
            <person name="Rouze P."/>
            <person name="Simmons M.P."/>
            <person name="Aerts A.L."/>
            <person name="Allen A.E."/>
            <person name="Cuvelier M.L."/>
            <person name="Derelle E."/>
            <person name="Everett M.V."/>
            <person name="Foulon E."/>
            <person name="Grimwood J."/>
            <person name="Gundlach H."/>
            <person name="Henrissat B."/>
            <person name="Napoli C."/>
            <person name="McDonald S.M."/>
            <person name="Parker M.S."/>
            <person name="Rombauts S."/>
            <person name="Salamov A."/>
            <person name="Von Dassow P."/>
            <person name="Badger J.H."/>
            <person name="Coutinho P.M."/>
            <person name="Demir E."/>
            <person name="Dubchak I."/>
            <person name="Gentemann C."/>
            <person name="Eikrem W."/>
            <person name="Gready J.E."/>
            <person name="John U."/>
            <person name="Lanier W."/>
            <person name="Lindquist E.A."/>
            <person name="Lucas S."/>
            <person name="Mayer K.F."/>
            <person name="Moreau H."/>
            <person name="Not F."/>
            <person name="Otillar R."/>
            <person name="Panaud O."/>
            <person name="Pangilinan J."/>
            <person name="Paulsen I."/>
            <person name="Piegu B."/>
            <person name="Poliakov A."/>
            <person name="Robbens S."/>
            <person name="Schmutz J."/>
            <person name="Toulza E."/>
            <person name="Wyss T."/>
            <person name="Zelensky A."/>
            <person name="Zhou K."/>
            <person name="Armbrust E.V."/>
            <person name="Bhattacharya D."/>
            <person name="Goodenough U.W."/>
            <person name="Van de Peer Y."/>
            <person name="Grigoriev I.V."/>
        </authorList>
    </citation>
    <scope>NUCLEOTIDE SEQUENCE [LARGE SCALE GENOMIC DNA]</scope>
    <source>
        <strain evidence="3">RCC299 / NOUM17</strain>
    </source>
</reference>
<feature type="compositionally biased region" description="Low complexity" evidence="1">
    <location>
        <begin position="51"/>
        <end position="66"/>
    </location>
</feature>
<dbReference type="Proteomes" id="UP000002009">
    <property type="component" value="Chromosome 5"/>
</dbReference>
<keyword evidence="3" id="KW-1185">Reference proteome</keyword>
<feature type="region of interest" description="Disordered" evidence="1">
    <location>
        <begin position="1"/>
        <end position="120"/>
    </location>
</feature>
<name>C1E757_MICCC</name>
<dbReference type="GeneID" id="8243950"/>
<accession>C1E757</accession>